<dbReference type="AlphaFoldDB" id="H3KEG4"/>
<evidence type="ECO:0000313" key="1">
    <source>
        <dbReference type="EMBL" id="EHY31484.1"/>
    </source>
</evidence>
<gene>
    <name evidence="1" type="ORF">HMPREF9440_01128</name>
</gene>
<reference evidence="1 2" key="1">
    <citation type="submission" date="2011-11" db="EMBL/GenBank/DDBJ databases">
        <authorList>
            <person name="Weinstock G."/>
            <person name="Sodergren E."/>
            <person name="Clifton S."/>
            <person name="Fulton L."/>
            <person name="Fulton B."/>
            <person name="Courtney L."/>
            <person name="Fronick C."/>
            <person name="Harrison M."/>
            <person name="Strong C."/>
            <person name="Farmer C."/>
            <person name="Delahaunty K."/>
            <person name="Markovic C."/>
            <person name="Hall O."/>
            <person name="Minx P."/>
            <person name="Tomlinson C."/>
            <person name="Mitreva M."/>
            <person name="Hou S."/>
            <person name="Chen J."/>
            <person name="Wollam A."/>
            <person name="Pepin K.H."/>
            <person name="Johnson M."/>
            <person name="Bhonagiri V."/>
            <person name="Zhang X."/>
            <person name="Suruliraj S."/>
            <person name="Warren W."/>
            <person name="Chinwalla A."/>
            <person name="Mardis E.R."/>
            <person name="Wilson R.K."/>
        </authorList>
    </citation>
    <scope>NUCLEOTIDE SEQUENCE [LARGE SCALE GENOMIC DNA]</scope>
    <source>
        <strain evidence="1 2">YIT 11816</strain>
    </source>
</reference>
<dbReference type="Proteomes" id="UP000004956">
    <property type="component" value="Unassembled WGS sequence"/>
</dbReference>
<comment type="caution">
    <text evidence="1">The sequence shown here is derived from an EMBL/GenBank/DDBJ whole genome shotgun (WGS) entry which is preliminary data.</text>
</comment>
<organism evidence="1 2">
    <name type="scientific">Sutterella parvirubra YIT 11816</name>
    <dbReference type="NCBI Taxonomy" id="762967"/>
    <lineage>
        <taxon>Bacteria</taxon>
        <taxon>Pseudomonadati</taxon>
        <taxon>Pseudomonadota</taxon>
        <taxon>Betaproteobacteria</taxon>
        <taxon>Burkholderiales</taxon>
        <taxon>Sutterellaceae</taxon>
        <taxon>Sutterella</taxon>
    </lineage>
</organism>
<sequence length="44" mass="4942">MVVSGDRASRPARFPNVPFPLAPNPLGFNCFQGIRADRTLRNER</sequence>
<name>H3KEG4_9BURK</name>
<protein>
    <submittedName>
        <fullName evidence="1">Uncharacterized protein</fullName>
    </submittedName>
</protein>
<dbReference type="EMBL" id="AFBQ01000154">
    <property type="protein sequence ID" value="EHY31484.1"/>
    <property type="molecule type" value="Genomic_DNA"/>
</dbReference>
<evidence type="ECO:0000313" key="2">
    <source>
        <dbReference type="Proteomes" id="UP000004956"/>
    </source>
</evidence>
<dbReference type="HOGENOM" id="CLU_3222970_0_0_4"/>
<proteinExistence type="predicted"/>
<keyword evidence="2" id="KW-1185">Reference proteome</keyword>
<accession>H3KEG4</accession>